<dbReference type="AlphaFoldDB" id="A0A9K3JFZ4"/>
<evidence type="ECO:0000313" key="1">
    <source>
        <dbReference type="EMBL" id="KAF5814470.1"/>
    </source>
</evidence>
<keyword evidence="2" id="KW-1185">Reference proteome</keyword>
<protein>
    <submittedName>
        <fullName evidence="1">Uncharacterized protein</fullName>
    </submittedName>
</protein>
<reference evidence="1" key="1">
    <citation type="journal article" date="2017" name="Nature">
        <title>The sunflower genome provides insights into oil metabolism, flowering and Asterid evolution.</title>
        <authorList>
            <person name="Badouin H."/>
            <person name="Gouzy J."/>
            <person name="Grassa C.J."/>
            <person name="Murat F."/>
            <person name="Staton S.E."/>
            <person name="Cottret L."/>
            <person name="Lelandais-Briere C."/>
            <person name="Owens G.L."/>
            <person name="Carrere S."/>
            <person name="Mayjonade B."/>
            <person name="Legrand L."/>
            <person name="Gill N."/>
            <person name="Kane N.C."/>
            <person name="Bowers J.E."/>
            <person name="Hubner S."/>
            <person name="Bellec A."/>
            <person name="Berard A."/>
            <person name="Berges H."/>
            <person name="Blanchet N."/>
            <person name="Boniface M.C."/>
            <person name="Brunel D."/>
            <person name="Catrice O."/>
            <person name="Chaidir N."/>
            <person name="Claudel C."/>
            <person name="Donnadieu C."/>
            <person name="Faraut T."/>
            <person name="Fievet G."/>
            <person name="Helmstetter N."/>
            <person name="King M."/>
            <person name="Knapp S.J."/>
            <person name="Lai Z."/>
            <person name="Le Paslier M.C."/>
            <person name="Lippi Y."/>
            <person name="Lorenzon L."/>
            <person name="Mandel J.R."/>
            <person name="Marage G."/>
            <person name="Marchand G."/>
            <person name="Marquand E."/>
            <person name="Bret-Mestries E."/>
            <person name="Morien E."/>
            <person name="Nambeesan S."/>
            <person name="Nguyen T."/>
            <person name="Pegot-Espagnet P."/>
            <person name="Pouilly N."/>
            <person name="Raftis F."/>
            <person name="Sallet E."/>
            <person name="Schiex T."/>
            <person name="Thomas J."/>
            <person name="Vandecasteele C."/>
            <person name="Vares D."/>
            <person name="Vear F."/>
            <person name="Vautrin S."/>
            <person name="Crespi M."/>
            <person name="Mangin B."/>
            <person name="Burke J.M."/>
            <person name="Salse J."/>
            <person name="Munos S."/>
            <person name="Vincourt P."/>
            <person name="Rieseberg L.H."/>
            <person name="Langlade N.B."/>
        </authorList>
    </citation>
    <scope>NUCLEOTIDE SEQUENCE</scope>
    <source>
        <tissue evidence="1">Leaves</tissue>
    </source>
</reference>
<dbReference type="Proteomes" id="UP000215914">
    <property type="component" value="Unassembled WGS sequence"/>
</dbReference>
<name>A0A9K3JFZ4_HELAN</name>
<evidence type="ECO:0000313" key="2">
    <source>
        <dbReference type="Proteomes" id="UP000215914"/>
    </source>
</evidence>
<dbReference type="EMBL" id="MNCJ02000318">
    <property type="protein sequence ID" value="KAF5814470.1"/>
    <property type="molecule type" value="Genomic_DNA"/>
</dbReference>
<accession>A0A9K3JFZ4</accession>
<gene>
    <name evidence="1" type="ORF">HanXRQr2_Chr03g0111391</name>
</gene>
<organism evidence="1 2">
    <name type="scientific">Helianthus annuus</name>
    <name type="common">Common sunflower</name>
    <dbReference type="NCBI Taxonomy" id="4232"/>
    <lineage>
        <taxon>Eukaryota</taxon>
        <taxon>Viridiplantae</taxon>
        <taxon>Streptophyta</taxon>
        <taxon>Embryophyta</taxon>
        <taxon>Tracheophyta</taxon>
        <taxon>Spermatophyta</taxon>
        <taxon>Magnoliopsida</taxon>
        <taxon>eudicotyledons</taxon>
        <taxon>Gunneridae</taxon>
        <taxon>Pentapetalae</taxon>
        <taxon>asterids</taxon>
        <taxon>campanulids</taxon>
        <taxon>Asterales</taxon>
        <taxon>Asteraceae</taxon>
        <taxon>Asteroideae</taxon>
        <taxon>Heliantheae alliance</taxon>
        <taxon>Heliantheae</taxon>
        <taxon>Helianthus</taxon>
    </lineage>
</organism>
<sequence length="57" mass="6821">MSPFSLNVTKWILVQQIMKFQVYYEDDVIRILEGLIHISRLRTGHRMQNLVISKTLF</sequence>
<dbReference type="Gramene" id="mRNA:HanXRQr2_Chr03g0111391">
    <property type="protein sequence ID" value="mRNA:HanXRQr2_Chr03g0111391"/>
    <property type="gene ID" value="HanXRQr2_Chr03g0111391"/>
</dbReference>
<comment type="caution">
    <text evidence="1">The sequence shown here is derived from an EMBL/GenBank/DDBJ whole genome shotgun (WGS) entry which is preliminary data.</text>
</comment>
<proteinExistence type="predicted"/>
<reference evidence="1" key="2">
    <citation type="submission" date="2020-06" db="EMBL/GenBank/DDBJ databases">
        <title>Helianthus annuus Genome sequencing and assembly Release 2.</title>
        <authorList>
            <person name="Gouzy J."/>
            <person name="Langlade N."/>
            <person name="Munos S."/>
        </authorList>
    </citation>
    <scope>NUCLEOTIDE SEQUENCE</scope>
    <source>
        <tissue evidence="1">Leaves</tissue>
    </source>
</reference>